<gene>
    <name evidence="4" type="ORF">C8J24_0575</name>
</gene>
<dbReference type="SUPFAM" id="SSF55895">
    <property type="entry name" value="Ribonuclease Rh-like"/>
    <property type="match status" value="1"/>
</dbReference>
<sequence>MTRMNRLAGMMIVAGLSAPGIAAAQAYSCSAPMGGTDRVRPDLPSAREPARILPIASYTLAITWAPQYCREKGDQPSARFQCGAGNRFGFTLHGLWPDGAGKTWPQYCRATAIVPQAVIKGQLCTTPSAQLIQHEWAKHGTCMPGYQPARYFRQSSSLYAKLRYPDMDTLSRSPLTAGQFATAMAKANPGLNAAMMRVTTTKQGWLDELWICLDTAFRYKRCPAHAGGVTQGTPIRIWRGET</sequence>
<evidence type="ECO:0000256" key="1">
    <source>
        <dbReference type="ARBA" id="ARBA00007469"/>
    </source>
</evidence>
<dbReference type="InterPro" id="IPR018188">
    <property type="entry name" value="RNase_T2_His_AS_1"/>
</dbReference>
<protein>
    <submittedName>
        <fullName evidence="4">Ribonuclease T2</fullName>
    </submittedName>
</protein>
<evidence type="ECO:0000313" key="4">
    <source>
        <dbReference type="EMBL" id="PTM47190.1"/>
    </source>
</evidence>
<dbReference type="GO" id="GO:0003723">
    <property type="term" value="F:RNA binding"/>
    <property type="evidence" value="ECO:0007669"/>
    <property type="project" value="InterPro"/>
</dbReference>
<dbReference type="GO" id="GO:0006401">
    <property type="term" value="P:RNA catabolic process"/>
    <property type="evidence" value="ECO:0007669"/>
    <property type="project" value="TreeGrafter"/>
</dbReference>
<dbReference type="PANTHER" id="PTHR11240:SF22">
    <property type="entry name" value="RIBONUCLEASE T2"/>
    <property type="match status" value="1"/>
</dbReference>
<dbReference type="Gene3D" id="3.90.730.10">
    <property type="entry name" value="Ribonuclease T2-like"/>
    <property type="match status" value="1"/>
</dbReference>
<evidence type="ECO:0000313" key="5">
    <source>
        <dbReference type="Proteomes" id="UP000240996"/>
    </source>
</evidence>
<keyword evidence="5" id="KW-1185">Reference proteome</keyword>
<feature type="signal peptide" evidence="3">
    <location>
        <begin position="1"/>
        <end position="22"/>
    </location>
</feature>
<organism evidence="4 5">
    <name type="scientific">Sphingomonas aerolata</name>
    <dbReference type="NCBI Taxonomy" id="185951"/>
    <lineage>
        <taxon>Bacteria</taxon>
        <taxon>Pseudomonadati</taxon>
        <taxon>Pseudomonadota</taxon>
        <taxon>Alphaproteobacteria</taxon>
        <taxon>Sphingomonadales</taxon>
        <taxon>Sphingomonadaceae</taxon>
        <taxon>Sphingomonas</taxon>
    </lineage>
</organism>
<comment type="caution">
    <text evidence="4">The sequence shown here is derived from an EMBL/GenBank/DDBJ whole genome shotgun (WGS) entry which is preliminary data.</text>
</comment>
<evidence type="ECO:0000256" key="3">
    <source>
        <dbReference type="SAM" id="SignalP"/>
    </source>
</evidence>
<name>A0A2T4YTQ4_9SPHN</name>
<proteinExistence type="inferred from homology"/>
<dbReference type="InterPro" id="IPR033130">
    <property type="entry name" value="RNase_T2_His_AS_2"/>
</dbReference>
<dbReference type="InterPro" id="IPR001568">
    <property type="entry name" value="RNase_T2-like"/>
</dbReference>
<dbReference type="Proteomes" id="UP000240996">
    <property type="component" value="Unassembled WGS sequence"/>
</dbReference>
<accession>A0A2T4YTQ4</accession>
<comment type="similarity">
    <text evidence="1 2">Belongs to the RNase T2 family.</text>
</comment>
<dbReference type="AlphaFoldDB" id="A0A2T4YTQ4"/>
<keyword evidence="3" id="KW-0732">Signal</keyword>
<dbReference type="EMBL" id="PZZN01000001">
    <property type="protein sequence ID" value="PTM47190.1"/>
    <property type="molecule type" value="Genomic_DNA"/>
</dbReference>
<dbReference type="GO" id="GO:0033897">
    <property type="term" value="F:ribonuclease T2 activity"/>
    <property type="evidence" value="ECO:0007669"/>
    <property type="project" value="InterPro"/>
</dbReference>
<reference evidence="4 5" key="1">
    <citation type="submission" date="2018-04" db="EMBL/GenBank/DDBJ databases">
        <title>Genomic Encyclopedia of Type Strains, Phase III (KMG-III): the genomes of soil and plant-associated and newly described type strains.</title>
        <authorList>
            <person name="Whitman W."/>
        </authorList>
    </citation>
    <scope>NUCLEOTIDE SEQUENCE [LARGE SCALE GENOMIC DNA]</scope>
    <source>
        <strain evidence="4 5">NW12</strain>
    </source>
</reference>
<dbReference type="PROSITE" id="PS00531">
    <property type="entry name" value="RNASE_T2_2"/>
    <property type="match status" value="1"/>
</dbReference>
<dbReference type="InterPro" id="IPR036430">
    <property type="entry name" value="RNase_T2-like_sf"/>
</dbReference>
<dbReference type="Pfam" id="PF00445">
    <property type="entry name" value="Ribonuclease_T2"/>
    <property type="match status" value="1"/>
</dbReference>
<dbReference type="PANTHER" id="PTHR11240">
    <property type="entry name" value="RIBONUCLEASE T2"/>
    <property type="match status" value="1"/>
</dbReference>
<dbReference type="PROSITE" id="PS00530">
    <property type="entry name" value="RNASE_T2_1"/>
    <property type="match status" value="1"/>
</dbReference>
<feature type="chain" id="PRO_5015673025" evidence="3">
    <location>
        <begin position="23"/>
        <end position="242"/>
    </location>
</feature>
<evidence type="ECO:0000256" key="2">
    <source>
        <dbReference type="RuleBase" id="RU004328"/>
    </source>
</evidence>